<feature type="signal peptide" evidence="2">
    <location>
        <begin position="1"/>
        <end position="30"/>
    </location>
</feature>
<dbReference type="EMBL" id="JBAMIC010000010">
    <property type="protein sequence ID" value="KAK7102714.1"/>
    <property type="molecule type" value="Genomic_DNA"/>
</dbReference>
<dbReference type="InterPro" id="IPR001304">
    <property type="entry name" value="C-type_lectin-like"/>
</dbReference>
<feature type="compositionally biased region" description="Polar residues" evidence="1">
    <location>
        <begin position="128"/>
        <end position="192"/>
    </location>
</feature>
<proteinExistence type="predicted"/>
<evidence type="ECO:0000256" key="1">
    <source>
        <dbReference type="SAM" id="MobiDB-lite"/>
    </source>
</evidence>
<feature type="chain" id="PRO_5043054675" description="C-type lectin domain-containing protein" evidence="2">
    <location>
        <begin position="31"/>
        <end position="361"/>
    </location>
</feature>
<evidence type="ECO:0000313" key="4">
    <source>
        <dbReference type="EMBL" id="KAK7102714.1"/>
    </source>
</evidence>
<sequence length="361" mass="38972">MKYSSFLCEIALILFRNCVFLGEITAQANAESRQYHWTKYAVKGEKIISSSVSSFPSGSLQACAVLSTAFSKFSYDFEQKICYLEPTLQNSPSVNSEVHFLLTFATSASVATVTPRSTRSALVRETTSDATVESTNSAESSDATLRSTNSAESSDATPRSTSSALVSETTSDATLRSTNSAESSDATLRSTNSGLISETTSDAFVGETTKSTPPACPGYEGYFLMPGGSSCIRVYSTDSSTDYTTWDDAAHSCAPTATLVRIKDTSKMDAVNGILVAIGVKQTGKWYWVDATDNAQEGHFVWGDSTPLDPQLFQSGQPDNGTNAGRDPPVEENCVYLMSHNMQLADYPCFYYNAYICEVVL</sequence>
<organism evidence="4 5">
    <name type="scientific">Littorina saxatilis</name>
    <dbReference type="NCBI Taxonomy" id="31220"/>
    <lineage>
        <taxon>Eukaryota</taxon>
        <taxon>Metazoa</taxon>
        <taxon>Spiralia</taxon>
        <taxon>Lophotrochozoa</taxon>
        <taxon>Mollusca</taxon>
        <taxon>Gastropoda</taxon>
        <taxon>Caenogastropoda</taxon>
        <taxon>Littorinimorpha</taxon>
        <taxon>Littorinoidea</taxon>
        <taxon>Littorinidae</taxon>
        <taxon>Littorina</taxon>
    </lineage>
</organism>
<feature type="region of interest" description="Disordered" evidence="1">
    <location>
        <begin position="115"/>
        <end position="192"/>
    </location>
</feature>
<dbReference type="PANTHER" id="PTHR22803">
    <property type="entry name" value="MANNOSE, PHOSPHOLIPASE, LECTIN RECEPTOR RELATED"/>
    <property type="match status" value="1"/>
</dbReference>
<dbReference type="CDD" id="cd00037">
    <property type="entry name" value="CLECT"/>
    <property type="match status" value="1"/>
</dbReference>
<feature type="domain" description="C-type lectin" evidence="3">
    <location>
        <begin position="227"/>
        <end position="358"/>
    </location>
</feature>
<dbReference type="PROSITE" id="PS50041">
    <property type="entry name" value="C_TYPE_LECTIN_2"/>
    <property type="match status" value="1"/>
</dbReference>
<dbReference type="Pfam" id="PF00059">
    <property type="entry name" value="Lectin_C"/>
    <property type="match status" value="1"/>
</dbReference>
<keyword evidence="2" id="KW-0732">Signal</keyword>
<reference evidence="4 5" key="1">
    <citation type="submission" date="2024-02" db="EMBL/GenBank/DDBJ databases">
        <title>Chromosome-scale genome assembly of the rough periwinkle Littorina saxatilis.</title>
        <authorList>
            <person name="De Jode A."/>
            <person name="Faria R."/>
            <person name="Formenti G."/>
            <person name="Sims Y."/>
            <person name="Smith T.P."/>
            <person name="Tracey A."/>
            <person name="Wood J.M.D."/>
            <person name="Zagrodzka Z.B."/>
            <person name="Johannesson K."/>
            <person name="Butlin R.K."/>
            <person name="Leder E.H."/>
        </authorList>
    </citation>
    <scope>NUCLEOTIDE SEQUENCE [LARGE SCALE GENOMIC DNA]</scope>
    <source>
        <strain evidence="4">Snail1</strain>
        <tissue evidence="4">Muscle</tissue>
    </source>
</reference>
<dbReference type="AlphaFoldDB" id="A0AAN9BDJ8"/>
<dbReference type="InterPro" id="IPR016186">
    <property type="entry name" value="C-type_lectin-like/link_sf"/>
</dbReference>
<dbReference type="InterPro" id="IPR016187">
    <property type="entry name" value="CTDL_fold"/>
</dbReference>
<protein>
    <recommendedName>
        <fullName evidence="3">C-type lectin domain-containing protein</fullName>
    </recommendedName>
</protein>
<dbReference type="Proteomes" id="UP001374579">
    <property type="component" value="Unassembled WGS sequence"/>
</dbReference>
<evidence type="ECO:0000256" key="2">
    <source>
        <dbReference type="SAM" id="SignalP"/>
    </source>
</evidence>
<name>A0AAN9BDJ8_9CAEN</name>
<evidence type="ECO:0000259" key="3">
    <source>
        <dbReference type="PROSITE" id="PS50041"/>
    </source>
</evidence>
<dbReference type="Gene3D" id="3.10.100.10">
    <property type="entry name" value="Mannose-Binding Protein A, subunit A"/>
    <property type="match status" value="1"/>
</dbReference>
<dbReference type="SUPFAM" id="SSF56436">
    <property type="entry name" value="C-type lectin-like"/>
    <property type="match status" value="1"/>
</dbReference>
<dbReference type="InterPro" id="IPR050111">
    <property type="entry name" value="C-type_lectin/snaclec_domain"/>
</dbReference>
<keyword evidence="5" id="KW-1185">Reference proteome</keyword>
<accession>A0AAN9BDJ8</accession>
<dbReference type="SMART" id="SM00034">
    <property type="entry name" value="CLECT"/>
    <property type="match status" value="1"/>
</dbReference>
<comment type="caution">
    <text evidence="4">The sequence shown here is derived from an EMBL/GenBank/DDBJ whole genome shotgun (WGS) entry which is preliminary data.</text>
</comment>
<gene>
    <name evidence="4" type="ORF">V1264_020896</name>
</gene>
<evidence type="ECO:0000313" key="5">
    <source>
        <dbReference type="Proteomes" id="UP001374579"/>
    </source>
</evidence>